<dbReference type="AlphaFoldDB" id="A0A2T6ZB21"/>
<evidence type="ECO:0000256" key="1">
    <source>
        <dbReference type="SAM" id="MobiDB-lite"/>
    </source>
</evidence>
<name>A0A2T6ZB21_TUBBO</name>
<feature type="chain" id="PRO_5015463243" evidence="2">
    <location>
        <begin position="27"/>
        <end position="102"/>
    </location>
</feature>
<feature type="signal peptide" evidence="2">
    <location>
        <begin position="1"/>
        <end position="26"/>
    </location>
</feature>
<protein>
    <submittedName>
        <fullName evidence="3">Uncharacterized protein</fullName>
    </submittedName>
</protein>
<keyword evidence="2" id="KW-0732">Signal</keyword>
<feature type="region of interest" description="Disordered" evidence="1">
    <location>
        <begin position="29"/>
        <end position="89"/>
    </location>
</feature>
<evidence type="ECO:0000256" key="2">
    <source>
        <dbReference type="SAM" id="SignalP"/>
    </source>
</evidence>
<evidence type="ECO:0000313" key="4">
    <source>
        <dbReference type="Proteomes" id="UP000244722"/>
    </source>
</evidence>
<comment type="caution">
    <text evidence="3">The sequence shown here is derived from an EMBL/GenBank/DDBJ whole genome shotgun (WGS) entry which is preliminary data.</text>
</comment>
<feature type="compositionally biased region" description="Basic residues" evidence="1">
    <location>
        <begin position="67"/>
        <end position="83"/>
    </location>
</feature>
<organism evidence="3 4">
    <name type="scientific">Tuber borchii</name>
    <name type="common">White truffle</name>
    <dbReference type="NCBI Taxonomy" id="42251"/>
    <lineage>
        <taxon>Eukaryota</taxon>
        <taxon>Fungi</taxon>
        <taxon>Dikarya</taxon>
        <taxon>Ascomycota</taxon>
        <taxon>Pezizomycotina</taxon>
        <taxon>Pezizomycetes</taxon>
        <taxon>Pezizales</taxon>
        <taxon>Tuberaceae</taxon>
        <taxon>Tuber</taxon>
    </lineage>
</organism>
<keyword evidence="4" id="KW-1185">Reference proteome</keyword>
<accession>A0A2T6ZB21</accession>
<evidence type="ECO:0000313" key="3">
    <source>
        <dbReference type="EMBL" id="PUU72669.1"/>
    </source>
</evidence>
<dbReference type="EMBL" id="NESQ01000486">
    <property type="protein sequence ID" value="PUU72669.1"/>
    <property type="molecule type" value="Genomic_DNA"/>
</dbReference>
<dbReference type="Proteomes" id="UP000244722">
    <property type="component" value="Unassembled WGS sequence"/>
</dbReference>
<feature type="compositionally biased region" description="Low complexity" evidence="1">
    <location>
        <begin position="39"/>
        <end position="59"/>
    </location>
</feature>
<gene>
    <name evidence="3" type="ORF">B9Z19DRAFT_1096804</name>
</gene>
<proteinExistence type="predicted"/>
<reference evidence="3 4" key="1">
    <citation type="submission" date="2017-04" db="EMBL/GenBank/DDBJ databases">
        <title>Draft genome sequence of Tuber borchii Vittad., a whitish edible truffle.</title>
        <authorList>
            <consortium name="DOE Joint Genome Institute"/>
            <person name="Murat C."/>
            <person name="Kuo A."/>
            <person name="Barry K.W."/>
            <person name="Clum A."/>
            <person name="Dockter R.B."/>
            <person name="Fauchery L."/>
            <person name="Iotti M."/>
            <person name="Kohler A."/>
            <person name="Labutti K."/>
            <person name="Lindquist E.A."/>
            <person name="Lipzen A."/>
            <person name="Ohm R.A."/>
            <person name="Wang M."/>
            <person name="Grigoriev I.V."/>
            <person name="Zambonelli A."/>
            <person name="Martin F.M."/>
        </authorList>
    </citation>
    <scope>NUCLEOTIDE SEQUENCE [LARGE SCALE GENOMIC DNA]</scope>
    <source>
        <strain evidence="3 4">Tbo3840</strain>
    </source>
</reference>
<sequence>MIVMGGYKYFGIIIFFIFFLISTAIANPQLPPSSPSPPSNSTVPSSNTTNNTTTGNHTNPHPDHGPQNHHYHSSINPRNRRNRAQLFSTRRSADLCTHVLRG</sequence>
<feature type="compositionally biased region" description="Pro residues" evidence="1">
    <location>
        <begin position="29"/>
        <end position="38"/>
    </location>
</feature>